<evidence type="ECO:0000313" key="2">
    <source>
        <dbReference type="Proteomes" id="UP000789572"/>
    </source>
</evidence>
<evidence type="ECO:0000313" key="1">
    <source>
        <dbReference type="EMBL" id="CAG8662575.1"/>
    </source>
</evidence>
<dbReference type="AlphaFoldDB" id="A0A9N9E6W7"/>
<dbReference type="EMBL" id="CAJVPJ010005575">
    <property type="protein sequence ID" value="CAG8662575.1"/>
    <property type="molecule type" value="Genomic_DNA"/>
</dbReference>
<name>A0A9N9E6W7_9GLOM</name>
<keyword evidence="2" id="KW-1185">Reference proteome</keyword>
<dbReference type="Proteomes" id="UP000789572">
    <property type="component" value="Unassembled WGS sequence"/>
</dbReference>
<organism evidence="1 2">
    <name type="scientific">Paraglomus occultum</name>
    <dbReference type="NCBI Taxonomy" id="144539"/>
    <lineage>
        <taxon>Eukaryota</taxon>
        <taxon>Fungi</taxon>
        <taxon>Fungi incertae sedis</taxon>
        <taxon>Mucoromycota</taxon>
        <taxon>Glomeromycotina</taxon>
        <taxon>Glomeromycetes</taxon>
        <taxon>Paraglomerales</taxon>
        <taxon>Paraglomeraceae</taxon>
        <taxon>Paraglomus</taxon>
    </lineage>
</organism>
<reference evidence="1" key="1">
    <citation type="submission" date="2021-06" db="EMBL/GenBank/DDBJ databases">
        <authorList>
            <person name="Kallberg Y."/>
            <person name="Tangrot J."/>
            <person name="Rosling A."/>
        </authorList>
    </citation>
    <scope>NUCLEOTIDE SEQUENCE</scope>
    <source>
        <strain evidence="1">IA702</strain>
    </source>
</reference>
<sequence>SSHKKRHILSEEEEHIEVLKEAPAWSLASHQVHERENTDINSGVEYLPNSEVIVHHSSEVFCSFGSLPGTKQNA</sequence>
<accession>A0A9N9E6W7</accession>
<protein>
    <submittedName>
        <fullName evidence="1">2020_t:CDS:1</fullName>
    </submittedName>
</protein>
<comment type="caution">
    <text evidence="1">The sequence shown here is derived from an EMBL/GenBank/DDBJ whole genome shotgun (WGS) entry which is preliminary data.</text>
</comment>
<gene>
    <name evidence="1" type="ORF">POCULU_LOCUS10533</name>
</gene>
<feature type="non-terminal residue" evidence="1">
    <location>
        <position position="1"/>
    </location>
</feature>
<proteinExistence type="predicted"/>